<organism evidence="5 6">
    <name type="scientific">Mesorhizobium wenxiniae</name>
    <dbReference type="NCBI Taxonomy" id="2014805"/>
    <lineage>
        <taxon>Bacteria</taxon>
        <taxon>Pseudomonadati</taxon>
        <taxon>Pseudomonadota</taxon>
        <taxon>Alphaproteobacteria</taxon>
        <taxon>Hyphomicrobiales</taxon>
        <taxon>Phyllobacteriaceae</taxon>
        <taxon>Mesorhizobium</taxon>
    </lineage>
</organism>
<dbReference type="SMART" id="SM00481">
    <property type="entry name" value="POLIIIAc"/>
    <property type="match status" value="1"/>
</dbReference>
<dbReference type="GO" id="GO:0008270">
    <property type="term" value="F:zinc ion binding"/>
    <property type="evidence" value="ECO:0007669"/>
    <property type="project" value="TreeGrafter"/>
</dbReference>
<protein>
    <submittedName>
        <fullName evidence="5">DNA polymerase/3'-5' exonuclease PolX</fullName>
    </submittedName>
</protein>
<dbReference type="InterPro" id="IPR010996">
    <property type="entry name" value="HHH_MUS81"/>
</dbReference>
<dbReference type="InterPro" id="IPR022311">
    <property type="entry name" value="PolX-like"/>
</dbReference>
<keyword evidence="1" id="KW-0808">Transferase</keyword>
<dbReference type="Gene3D" id="1.10.150.110">
    <property type="entry name" value="DNA polymerase beta, N-terminal domain-like"/>
    <property type="match status" value="1"/>
</dbReference>
<comment type="caution">
    <text evidence="5">The sequence shown here is derived from an EMBL/GenBank/DDBJ whole genome shotgun (WGS) entry which is preliminary data.</text>
</comment>
<keyword evidence="5" id="KW-0378">Hydrolase</keyword>
<dbReference type="Pfam" id="PF02811">
    <property type="entry name" value="PHP"/>
    <property type="match status" value="1"/>
</dbReference>
<dbReference type="PANTHER" id="PTHR36928">
    <property type="entry name" value="PHOSPHATASE YCDX-RELATED"/>
    <property type="match status" value="1"/>
</dbReference>
<dbReference type="EMBL" id="NPKH01000020">
    <property type="protein sequence ID" value="PAP95183.1"/>
    <property type="molecule type" value="Genomic_DNA"/>
</dbReference>
<dbReference type="InterPro" id="IPR027421">
    <property type="entry name" value="DNA_pol_lamdba_lyase_dom_sf"/>
</dbReference>
<evidence type="ECO:0000256" key="1">
    <source>
        <dbReference type="ARBA" id="ARBA00022679"/>
    </source>
</evidence>
<dbReference type="GO" id="GO:0003677">
    <property type="term" value="F:DNA binding"/>
    <property type="evidence" value="ECO:0007669"/>
    <property type="project" value="InterPro"/>
</dbReference>
<sequence length="553" mass="61422">MAKIDPRTVASLLREYAQRASMRGDNPYRTKAYLRAADSLTALSQPLDRIIATGAITKIPGIGDAIADIVTKLYQTGTHPSLEKLREDVPAGVMELFAIPGLRPDKILKLHQALGVNSLAELEAAAREDRIRPVKGLGAALQTKLLQNLAIVRSGKTQLHLHKAAALLEHAVISVKQEHPEFSRVEIAGDFRRGCELVSDFALVAQGRKSTGIEDTTLRLVVTDRKHFGANLLEATGSADHLDQLKTFAADKGFTLNADGLHRGRKLIASATEEEIYQALDLQFIEPELREGRDEIERAAKQKLPALIRDEDLHGILHSHTTASDGTETLEAMAEATRKRGFEYYGVADHSQSAHYAGGLSLQEIAEQHREADRLNKAYNGKFRILKGIEADILADGSLDYPNHILEQFDFVVASVHSRFKLPKKEQTERIIEAIGNPRTTIIGHMTGRQLLRRPGYDLDVDKVLKACAKHGVAVEINAHPWRLDLDWRWHQKALDQGCIFSINPDAHSIRELDHMHWGVEMARKGGVPAKRVLNAMRLTALLAHLARRRQTS</sequence>
<proteinExistence type="predicted"/>
<dbReference type="AlphaFoldDB" id="A0A271KHD5"/>
<dbReference type="InterPro" id="IPR016195">
    <property type="entry name" value="Pol/histidinol_Pase-like"/>
</dbReference>
<dbReference type="Gene3D" id="3.30.210.10">
    <property type="entry name" value="DNA polymerase, thumb domain"/>
    <property type="match status" value="1"/>
</dbReference>
<dbReference type="Gene3D" id="3.20.20.140">
    <property type="entry name" value="Metal-dependent hydrolases"/>
    <property type="match status" value="1"/>
</dbReference>
<evidence type="ECO:0000259" key="4">
    <source>
        <dbReference type="SMART" id="SM00483"/>
    </source>
</evidence>
<dbReference type="InterPro" id="IPR002054">
    <property type="entry name" value="DNA-dir_DNA_pol_X"/>
</dbReference>
<dbReference type="Pfam" id="PF14716">
    <property type="entry name" value="HHH_8"/>
    <property type="match status" value="1"/>
</dbReference>
<dbReference type="Gene3D" id="1.10.150.20">
    <property type="entry name" value="5' to 3' exonuclease, C-terminal subdomain"/>
    <property type="match status" value="1"/>
</dbReference>
<evidence type="ECO:0000259" key="3">
    <source>
        <dbReference type="SMART" id="SM00481"/>
    </source>
</evidence>
<dbReference type="CDD" id="cd07436">
    <property type="entry name" value="PHP_PolX"/>
    <property type="match status" value="1"/>
</dbReference>
<dbReference type="InterPro" id="IPR047967">
    <property type="entry name" value="PolX_PHP"/>
</dbReference>
<evidence type="ECO:0000313" key="5">
    <source>
        <dbReference type="EMBL" id="PAP95183.1"/>
    </source>
</evidence>
<dbReference type="Proteomes" id="UP000215931">
    <property type="component" value="Unassembled WGS sequence"/>
</dbReference>
<dbReference type="SUPFAM" id="SSF81301">
    <property type="entry name" value="Nucleotidyltransferase"/>
    <property type="match status" value="1"/>
</dbReference>
<name>A0A271KHD5_9HYPH</name>
<dbReference type="Pfam" id="PF14791">
    <property type="entry name" value="DNA_pol_B_thumb"/>
    <property type="match status" value="1"/>
</dbReference>
<reference evidence="5 6" key="1">
    <citation type="submission" date="2017-08" db="EMBL/GenBank/DDBJ databases">
        <title>Mesorhizobium wenxinae sp. nov., a novel rhizobial species isolated from root nodules of chickpea (Cicer arietinum L.).</title>
        <authorList>
            <person name="Zhang J."/>
        </authorList>
    </citation>
    <scope>NUCLEOTIDE SEQUENCE [LARGE SCALE GENOMIC DNA]</scope>
    <source>
        <strain evidence="6">WYCCWR 10019</strain>
    </source>
</reference>
<dbReference type="PIRSF" id="PIRSF005047">
    <property type="entry name" value="UCP005047_YshC"/>
    <property type="match status" value="1"/>
</dbReference>
<dbReference type="InterPro" id="IPR029398">
    <property type="entry name" value="PolB_thumb"/>
</dbReference>
<dbReference type="GO" id="GO:0003887">
    <property type="term" value="F:DNA-directed DNA polymerase activity"/>
    <property type="evidence" value="ECO:0007669"/>
    <property type="project" value="InterPro"/>
</dbReference>
<keyword evidence="5" id="KW-0269">Exonuclease</keyword>
<dbReference type="GO" id="GO:0005829">
    <property type="term" value="C:cytosol"/>
    <property type="evidence" value="ECO:0007669"/>
    <property type="project" value="TreeGrafter"/>
</dbReference>
<dbReference type="FunFam" id="3.20.20.140:FF:000047">
    <property type="entry name" value="PHP domain-containing protein"/>
    <property type="match status" value="1"/>
</dbReference>
<keyword evidence="6" id="KW-1185">Reference proteome</keyword>
<evidence type="ECO:0000313" key="6">
    <source>
        <dbReference type="Proteomes" id="UP000215931"/>
    </source>
</evidence>
<dbReference type="SMART" id="SM00483">
    <property type="entry name" value="POLXc"/>
    <property type="match status" value="1"/>
</dbReference>
<dbReference type="GO" id="GO:0042578">
    <property type="term" value="F:phosphoric ester hydrolase activity"/>
    <property type="evidence" value="ECO:0007669"/>
    <property type="project" value="TreeGrafter"/>
</dbReference>
<dbReference type="InterPro" id="IPR003141">
    <property type="entry name" value="Pol/His_phosphatase_N"/>
</dbReference>
<dbReference type="SUPFAM" id="SSF89550">
    <property type="entry name" value="PHP domain-like"/>
    <property type="match status" value="1"/>
</dbReference>
<feature type="domain" description="Polymerase/histidinol phosphatase N-terminal" evidence="3">
    <location>
        <begin position="315"/>
        <end position="395"/>
    </location>
</feature>
<dbReference type="OrthoDB" id="9808747at2"/>
<dbReference type="InterPro" id="IPR004013">
    <property type="entry name" value="PHP_dom"/>
</dbReference>
<accession>A0A271KHD5</accession>
<keyword evidence="2" id="KW-0548">Nucleotidyltransferase</keyword>
<dbReference type="InterPro" id="IPR043519">
    <property type="entry name" value="NT_sf"/>
</dbReference>
<dbReference type="SMR" id="A0A271KHD5"/>
<dbReference type="InterPro" id="IPR050243">
    <property type="entry name" value="PHP_phosphatase"/>
</dbReference>
<evidence type="ECO:0000256" key="2">
    <source>
        <dbReference type="ARBA" id="ARBA00022695"/>
    </source>
</evidence>
<dbReference type="SUPFAM" id="SSF47802">
    <property type="entry name" value="DNA polymerase beta, N-terminal domain-like"/>
    <property type="match status" value="1"/>
</dbReference>
<dbReference type="InterPro" id="IPR037160">
    <property type="entry name" value="DNA_Pol_thumb_sf"/>
</dbReference>
<feature type="domain" description="DNA-directed DNA polymerase X" evidence="4">
    <location>
        <begin position="3"/>
        <end position="291"/>
    </location>
</feature>
<dbReference type="PANTHER" id="PTHR36928:SF1">
    <property type="entry name" value="PHOSPHATASE YCDX-RELATED"/>
    <property type="match status" value="1"/>
</dbReference>
<keyword evidence="5" id="KW-0540">Nuclease</keyword>
<dbReference type="RefSeq" id="WP_095519379.1">
    <property type="nucleotide sequence ID" value="NZ_NPKH01000020.1"/>
</dbReference>
<gene>
    <name evidence="5" type="ORF">CIT31_14035</name>
</gene>
<dbReference type="GO" id="GO:0004527">
    <property type="term" value="F:exonuclease activity"/>
    <property type="evidence" value="ECO:0007669"/>
    <property type="project" value="UniProtKB-KW"/>
</dbReference>
<dbReference type="GO" id="GO:0071978">
    <property type="term" value="P:bacterial-type flagellum-dependent swarming motility"/>
    <property type="evidence" value="ECO:0007669"/>
    <property type="project" value="TreeGrafter"/>
</dbReference>